<reference evidence="2" key="1">
    <citation type="submission" date="2022-08" db="EMBL/GenBank/DDBJ databases">
        <title>Genomic Encyclopedia of Type Strains, Phase V (KMG-V): Genome sequencing to study the core and pangenomes of soil and plant-associated prokaryotes.</title>
        <authorList>
            <person name="Whitman W."/>
        </authorList>
    </citation>
    <scope>NUCLEOTIDE SEQUENCE</scope>
    <source>
        <strain evidence="2">SP3049</strain>
    </source>
</reference>
<dbReference type="InterPro" id="IPR007039">
    <property type="entry name" value="TrbC/VirB2"/>
</dbReference>
<sequence>MNDDRSSVWAFSSWFPEQTCISFLFRSPFSLPSLSVFLLALLVLLLSLLVPHPTFATGTGPDLGLQSALIQVRKFLTGPVVTAAATVAMVGVLYGIIIRSQRGESISSLAAIACALILITNIQELMDLIGASAGASMSPTDVSTLSAVVLDLLPF</sequence>
<dbReference type="RefSeq" id="WP_259123758.1">
    <property type="nucleotide sequence ID" value="NZ_JANTZO010000005.1"/>
</dbReference>
<keyword evidence="1" id="KW-0472">Membrane</keyword>
<proteinExistence type="predicted"/>
<evidence type="ECO:0000313" key="3">
    <source>
        <dbReference type="Proteomes" id="UP001155057"/>
    </source>
</evidence>
<evidence type="ECO:0000256" key="1">
    <source>
        <dbReference type="SAM" id="Phobius"/>
    </source>
</evidence>
<organism evidence="2 3">
    <name type="scientific">Salinibacter ruber</name>
    <dbReference type="NCBI Taxonomy" id="146919"/>
    <lineage>
        <taxon>Bacteria</taxon>
        <taxon>Pseudomonadati</taxon>
        <taxon>Rhodothermota</taxon>
        <taxon>Rhodothermia</taxon>
        <taxon>Rhodothermales</taxon>
        <taxon>Salinibacteraceae</taxon>
        <taxon>Salinibacter</taxon>
    </lineage>
</organism>
<feature type="transmembrane region" description="Helical" evidence="1">
    <location>
        <begin position="105"/>
        <end position="122"/>
    </location>
</feature>
<dbReference type="EMBL" id="JANUAE010000004">
    <property type="protein sequence ID" value="MCS3709849.1"/>
    <property type="molecule type" value="Genomic_DNA"/>
</dbReference>
<feature type="transmembrane region" description="Helical" evidence="1">
    <location>
        <begin position="80"/>
        <end position="98"/>
    </location>
</feature>
<dbReference type="AlphaFoldDB" id="A0A9X2Q1L7"/>
<gene>
    <name evidence="2" type="ORF">GGP61_001453</name>
</gene>
<dbReference type="Pfam" id="PF04956">
    <property type="entry name" value="TrbC"/>
    <property type="match status" value="1"/>
</dbReference>
<accession>A0A9X2Q1L7</accession>
<name>A0A9X2Q1L7_9BACT</name>
<keyword evidence="1" id="KW-1133">Transmembrane helix</keyword>
<evidence type="ECO:0000313" key="2">
    <source>
        <dbReference type="EMBL" id="MCS3709849.1"/>
    </source>
</evidence>
<keyword evidence="1" id="KW-0812">Transmembrane</keyword>
<protein>
    <submittedName>
        <fullName evidence="2">Type IV secretory pathway VirB2 component (Pilin)</fullName>
    </submittedName>
</protein>
<dbReference type="Proteomes" id="UP001155057">
    <property type="component" value="Unassembled WGS sequence"/>
</dbReference>
<comment type="caution">
    <text evidence="2">The sequence shown here is derived from an EMBL/GenBank/DDBJ whole genome shotgun (WGS) entry which is preliminary data.</text>
</comment>